<dbReference type="PANTHER" id="PTHR19316:SF18">
    <property type="entry name" value="HSP70-BINDING PROTEIN 1"/>
    <property type="match status" value="1"/>
</dbReference>
<dbReference type="PROSITE" id="PS50077">
    <property type="entry name" value="HEAT_REPEAT"/>
    <property type="match status" value="1"/>
</dbReference>
<feature type="compositionally biased region" description="Low complexity" evidence="5">
    <location>
        <begin position="350"/>
        <end position="364"/>
    </location>
</feature>
<dbReference type="GO" id="GO:0005783">
    <property type="term" value="C:endoplasmic reticulum"/>
    <property type="evidence" value="ECO:0007669"/>
    <property type="project" value="TreeGrafter"/>
</dbReference>
<evidence type="ECO:0000256" key="4">
    <source>
        <dbReference type="PROSITE-ProRule" id="PRU00103"/>
    </source>
</evidence>
<dbReference type="Pfam" id="PF08609">
    <property type="entry name" value="Fes1"/>
    <property type="match status" value="1"/>
</dbReference>
<dbReference type="SUPFAM" id="SSF48371">
    <property type="entry name" value="ARM repeat"/>
    <property type="match status" value="1"/>
</dbReference>
<sequence>MADQHGLNDLLKWSIENSDSTRNARPADQRRDPSSGLNPKMLAELLGGPSDADRMKDAMHAIVAPMDQVDLDNKLIAWDNLEQLIEQIDNANNMEPLGLWAPLLKQLENAEPEMRKNAAACVNTAVQNNIKSQEKALSLGVIPTLAKLAVEDDDQGVRKKAIGALSSFVRNFQPAMDELEKALPDSVWKGSKAGQDAADMESCDKVIQKLRDHSAIIQTPYTSMSDFAPPVGPPPPKVPEGWKAIWNDQYKEWFYVNTHTKQSQWDKPTEAVYATSGDAPPGGPPPGYDHSQSKSTGPEKPALGSNNPFNGAAGGAGSGHDISEDERLARQLQQEEDARAQQSSRGASDSYYQGGQNQQSNYGSPYGVQSPSPGQDADRGSKSKGGLFGKLKDKLGGSSSSRPGFGQQYPQQQYGGYPQQGYGGYPPPQLYGAYPQQGYGGYAPQGGYYGGQQPHRRGGGGMGAMGGAALGVGAGLVGGALIADAIDDHEDEAYEQGYEDGQDNDMGDMGGDF</sequence>
<organism evidence="7 8">
    <name type="scientific">Pseudocercospora eumusae</name>
    <dbReference type="NCBI Taxonomy" id="321146"/>
    <lineage>
        <taxon>Eukaryota</taxon>
        <taxon>Fungi</taxon>
        <taxon>Dikarya</taxon>
        <taxon>Ascomycota</taxon>
        <taxon>Pezizomycotina</taxon>
        <taxon>Dothideomycetes</taxon>
        <taxon>Dothideomycetidae</taxon>
        <taxon>Mycosphaerellales</taxon>
        <taxon>Mycosphaerellaceae</taxon>
        <taxon>Pseudocercospora</taxon>
    </lineage>
</organism>
<dbReference type="InterPro" id="IPR016024">
    <property type="entry name" value="ARM-type_fold"/>
</dbReference>
<dbReference type="GO" id="GO:0000774">
    <property type="term" value="F:adenyl-nucleotide exchange factor activity"/>
    <property type="evidence" value="ECO:0007669"/>
    <property type="project" value="TreeGrafter"/>
</dbReference>
<feature type="repeat" description="HEAT" evidence="4">
    <location>
        <begin position="141"/>
        <end position="180"/>
    </location>
</feature>
<keyword evidence="2" id="KW-0677">Repeat</keyword>
<dbReference type="InterPro" id="IPR011989">
    <property type="entry name" value="ARM-like"/>
</dbReference>
<name>A0A139HGN6_9PEZI</name>
<dbReference type="OrthoDB" id="10250458at2759"/>
<gene>
    <name evidence="7" type="ORF">AC578_6365</name>
</gene>
<evidence type="ECO:0000313" key="7">
    <source>
        <dbReference type="EMBL" id="KXT01552.1"/>
    </source>
</evidence>
<dbReference type="PANTHER" id="PTHR19316">
    <property type="entry name" value="PROTEIN FOLDING REGULATOR"/>
    <property type="match status" value="1"/>
</dbReference>
<dbReference type="AlphaFoldDB" id="A0A139HGN6"/>
<dbReference type="EMBL" id="LFZN01000053">
    <property type="protein sequence ID" value="KXT01552.1"/>
    <property type="molecule type" value="Genomic_DNA"/>
</dbReference>
<comment type="caution">
    <text evidence="7">The sequence shown here is derived from an EMBL/GenBank/DDBJ whole genome shotgun (WGS) entry which is preliminary data.</text>
</comment>
<protein>
    <recommendedName>
        <fullName evidence="6">WW domain-containing protein</fullName>
    </recommendedName>
</protein>
<feature type="compositionally biased region" description="Low complexity" evidence="5">
    <location>
        <begin position="396"/>
        <end position="420"/>
    </location>
</feature>
<comment type="function">
    <text evidence="3">Functions as a nucleotide exchange factor (NEF) for Hsp70 chaperones which accelerates the release of ADP. Required for fully efficient Hsp70-mediated folding of proteins.</text>
</comment>
<dbReference type="InterPro" id="IPR013918">
    <property type="entry name" value="Nucleotide_exch_fac_Fes1"/>
</dbReference>
<dbReference type="SMART" id="SM00456">
    <property type="entry name" value="WW"/>
    <property type="match status" value="1"/>
</dbReference>
<dbReference type="InterPro" id="IPR021133">
    <property type="entry name" value="HEAT_type_2"/>
</dbReference>
<evidence type="ECO:0000256" key="5">
    <source>
        <dbReference type="SAM" id="MobiDB-lite"/>
    </source>
</evidence>
<dbReference type="STRING" id="321146.A0A139HGN6"/>
<dbReference type="Proteomes" id="UP000070133">
    <property type="component" value="Unassembled WGS sequence"/>
</dbReference>
<dbReference type="InterPro" id="IPR050693">
    <property type="entry name" value="Hsp70_NEF-Inhibitors"/>
</dbReference>
<dbReference type="Gene3D" id="2.20.70.10">
    <property type="match status" value="1"/>
</dbReference>
<dbReference type="PROSITE" id="PS01159">
    <property type="entry name" value="WW_DOMAIN_1"/>
    <property type="match status" value="1"/>
</dbReference>
<dbReference type="SUPFAM" id="SSF51045">
    <property type="entry name" value="WW domain"/>
    <property type="match status" value="1"/>
</dbReference>
<evidence type="ECO:0000256" key="1">
    <source>
        <dbReference type="ARBA" id="ARBA00011045"/>
    </source>
</evidence>
<evidence type="ECO:0000313" key="8">
    <source>
        <dbReference type="Proteomes" id="UP000070133"/>
    </source>
</evidence>
<feature type="region of interest" description="Disordered" evidence="5">
    <location>
        <begin position="272"/>
        <end position="437"/>
    </location>
</feature>
<accession>A0A139HGN6</accession>
<comment type="similarity">
    <text evidence="1">Belongs to the FES1 family.</text>
</comment>
<proteinExistence type="inferred from homology"/>
<feature type="region of interest" description="Disordered" evidence="5">
    <location>
        <begin position="13"/>
        <end position="38"/>
    </location>
</feature>
<dbReference type="Gene3D" id="1.25.10.10">
    <property type="entry name" value="Leucine-rich Repeat Variant"/>
    <property type="match status" value="1"/>
</dbReference>
<dbReference type="InterPro" id="IPR036020">
    <property type="entry name" value="WW_dom_sf"/>
</dbReference>
<evidence type="ECO:0000256" key="2">
    <source>
        <dbReference type="ARBA" id="ARBA00022737"/>
    </source>
</evidence>
<feature type="domain" description="WW" evidence="6">
    <location>
        <begin position="236"/>
        <end position="270"/>
    </location>
</feature>
<reference evidence="7 8" key="1">
    <citation type="submission" date="2015-07" db="EMBL/GenBank/DDBJ databases">
        <title>Comparative genomics of the Sigatoka disease complex on banana suggests a link between parallel evolutionary changes in Pseudocercospora fijiensis and Pseudocercospora eumusae and increased virulence on the banana host.</title>
        <authorList>
            <person name="Chang T.-C."/>
            <person name="Salvucci A."/>
            <person name="Crous P.W."/>
            <person name="Stergiopoulos I."/>
        </authorList>
    </citation>
    <scope>NUCLEOTIDE SEQUENCE [LARGE SCALE GENOMIC DNA]</scope>
    <source>
        <strain evidence="7 8">CBS 114824</strain>
    </source>
</reference>
<evidence type="ECO:0000256" key="3">
    <source>
        <dbReference type="ARBA" id="ARBA00024912"/>
    </source>
</evidence>
<keyword evidence="8" id="KW-1185">Reference proteome</keyword>
<dbReference type="CDD" id="cd00201">
    <property type="entry name" value="WW"/>
    <property type="match status" value="1"/>
</dbReference>
<dbReference type="InterPro" id="IPR001202">
    <property type="entry name" value="WW_dom"/>
</dbReference>
<evidence type="ECO:0000259" key="6">
    <source>
        <dbReference type="PROSITE" id="PS50020"/>
    </source>
</evidence>
<dbReference type="Pfam" id="PF00397">
    <property type="entry name" value="WW"/>
    <property type="match status" value="1"/>
</dbReference>
<dbReference type="PROSITE" id="PS50020">
    <property type="entry name" value="WW_DOMAIN_2"/>
    <property type="match status" value="1"/>
</dbReference>